<organism evidence="2 3">
    <name type="scientific">Wuchereria bancrofti</name>
    <dbReference type="NCBI Taxonomy" id="6293"/>
    <lineage>
        <taxon>Eukaryota</taxon>
        <taxon>Metazoa</taxon>
        <taxon>Ecdysozoa</taxon>
        <taxon>Nematoda</taxon>
        <taxon>Chromadorea</taxon>
        <taxon>Rhabditida</taxon>
        <taxon>Spirurina</taxon>
        <taxon>Spiruromorpha</taxon>
        <taxon>Filarioidea</taxon>
        <taxon>Onchocercidae</taxon>
        <taxon>Wuchereria</taxon>
    </lineage>
</organism>
<sequence>MAVTNDGWSAILTLSMLGLIPFAALSFFIAIYFGSIRRAQVMKQQNVIASSDQQIWIRDDKKKESSVSNIQSKQKSVDYKRSISRVKHCDAQIDTNRTFSITKLGISGINERGNTILKDTRPKINDETAVNSSMQLQSSCSSIYRDAPTISSIIVIGGERNANRNQSSYQITSTPFTRNLTLTPKTPLTSLKDKTTTQKILNNSLCELVSSHRTAKHTSSERTRNSTEQNSECIEFTIPEFQTDISRSLITEEC</sequence>
<reference evidence="2" key="2">
    <citation type="journal article" date="2016" name="Mol. Ecol.">
        <title>Population genomics of the filarial nematode parasite Wuchereria bancrofti from mosquitoes.</title>
        <authorList>
            <person name="Small S.T."/>
            <person name="Reimer L.J."/>
            <person name="Tisch D.J."/>
            <person name="King C.L."/>
            <person name="Christensen B.M."/>
            <person name="Siba P.M."/>
            <person name="Kazura J.W."/>
            <person name="Serre D."/>
            <person name="Zimmerman P.A."/>
        </authorList>
    </citation>
    <scope>NUCLEOTIDE SEQUENCE</scope>
    <source>
        <strain evidence="2">pt0022</strain>
    </source>
</reference>
<feature type="transmembrane region" description="Helical" evidence="1">
    <location>
        <begin position="12"/>
        <end position="33"/>
    </location>
</feature>
<keyword evidence="1" id="KW-0812">Transmembrane</keyword>
<keyword evidence="1" id="KW-0472">Membrane</keyword>
<evidence type="ECO:0000256" key="1">
    <source>
        <dbReference type="SAM" id="Phobius"/>
    </source>
</evidence>
<reference evidence="2" key="1">
    <citation type="submission" date="2015-03" db="EMBL/GenBank/DDBJ databases">
        <title>Wuchereria bancrofti Genome Sequencing Papua New Guinea Strain.</title>
        <authorList>
            <person name="Small S.T."/>
            <person name="Serre D."/>
            <person name="Zimmerman P.A."/>
        </authorList>
    </citation>
    <scope>NUCLEOTIDE SEQUENCE [LARGE SCALE GENOMIC DNA]</scope>
    <source>
        <strain evidence="2">pt0022</strain>
    </source>
</reference>
<evidence type="ECO:0000313" key="2">
    <source>
        <dbReference type="Proteomes" id="UP000093561"/>
    </source>
</evidence>
<protein>
    <submittedName>
        <fullName evidence="3">Uncharacterized protein</fullName>
    </submittedName>
</protein>
<accession>A0AAF5PZI2</accession>
<reference evidence="3" key="3">
    <citation type="submission" date="2024-02" db="UniProtKB">
        <authorList>
            <consortium name="WormBaseParasite"/>
        </authorList>
    </citation>
    <scope>IDENTIFICATION</scope>
    <source>
        <strain evidence="3">pt0022</strain>
    </source>
</reference>
<proteinExistence type="predicted"/>
<dbReference type="Proteomes" id="UP000093561">
    <property type="component" value="Unassembled WGS sequence"/>
</dbReference>
<dbReference type="WBParaSite" id="mrna-Wban_07919">
    <property type="protein sequence ID" value="mrna-Wban_07919"/>
    <property type="gene ID" value="Wban_07919"/>
</dbReference>
<keyword evidence="1" id="KW-1133">Transmembrane helix</keyword>
<evidence type="ECO:0000313" key="3">
    <source>
        <dbReference type="WBParaSite" id="mrna-Wban_07919"/>
    </source>
</evidence>
<name>A0AAF5PZI2_WUCBA</name>
<dbReference type="AlphaFoldDB" id="A0AAF5PZI2"/>